<accession>A0A1X7UMG3</accession>
<dbReference type="GO" id="GO:0000467">
    <property type="term" value="P:exonucleolytic trimming to generate mature 3'-end of 5.8S rRNA from tricistronic rRNA transcript (SSU-rRNA, 5.8S rRNA, LSU-rRNA)"/>
    <property type="evidence" value="ECO:0007669"/>
    <property type="project" value="TreeGrafter"/>
</dbReference>
<dbReference type="GO" id="GO:0034476">
    <property type="term" value="P:U5 snRNA 3'-end processing"/>
    <property type="evidence" value="ECO:0007669"/>
    <property type="project" value="TreeGrafter"/>
</dbReference>
<evidence type="ECO:0000256" key="2">
    <source>
        <dbReference type="ARBA" id="ARBA00004604"/>
    </source>
</evidence>
<dbReference type="InParanoid" id="A0A1X7UMG3"/>
<dbReference type="GO" id="GO:0035925">
    <property type="term" value="F:mRNA 3'-UTR AU-rich region binding"/>
    <property type="evidence" value="ECO:0007669"/>
    <property type="project" value="TreeGrafter"/>
</dbReference>
<dbReference type="AlphaFoldDB" id="A0A1X7UMG3"/>
<feature type="domain" description="Exoribonuclease phosphorolytic" evidence="8">
    <location>
        <begin position="196"/>
        <end position="260"/>
    </location>
</feature>
<dbReference type="STRING" id="400682.A0A1X7UMG3"/>
<dbReference type="eggNOG" id="KOG1612">
    <property type="taxonomic scope" value="Eukaryota"/>
</dbReference>
<dbReference type="Pfam" id="PF01138">
    <property type="entry name" value="RNase_PH"/>
    <property type="match status" value="1"/>
</dbReference>
<evidence type="ECO:0000256" key="4">
    <source>
        <dbReference type="ARBA" id="ARBA00022490"/>
    </source>
</evidence>
<dbReference type="EnsemblMetazoa" id="XM_003387330.2">
    <property type="protein sequence ID" value="XP_003387378.1"/>
    <property type="gene ID" value="LOC100642061"/>
</dbReference>
<dbReference type="GO" id="GO:0034473">
    <property type="term" value="P:U1 snRNA 3'-end processing"/>
    <property type="evidence" value="ECO:0007669"/>
    <property type="project" value="TreeGrafter"/>
</dbReference>
<dbReference type="InterPro" id="IPR001247">
    <property type="entry name" value="ExoRNase_PH_dom1"/>
</dbReference>
<dbReference type="GO" id="GO:0016075">
    <property type="term" value="P:rRNA catabolic process"/>
    <property type="evidence" value="ECO:0007669"/>
    <property type="project" value="TreeGrafter"/>
</dbReference>
<dbReference type="CDD" id="cd11367">
    <property type="entry name" value="RNase_PH_RRP42"/>
    <property type="match status" value="1"/>
</dbReference>
<dbReference type="InterPro" id="IPR027408">
    <property type="entry name" value="PNPase/RNase_PH_dom_sf"/>
</dbReference>
<gene>
    <name evidence="9" type="primary">100642061</name>
</gene>
<dbReference type="Pfam" id="PF03725">
    <property type="entry name" value="RNase_PH_C"/>
    <property type="match status" value="1"/>
</dbReference>
<dbReference type="GO" id="GO:0005730">
    <property type="term" value="C:nucleolus"/>
    <property type="evidence" value="ECO:0007669"/>
    <property type="project" value="UniProtKB-SubCell"/>
</dbReference>
<evidence type="ECO:0000256" key="6">
    <source>
        <dbReference type="ARBA" id="ARBA00042523"/>
    </source>
</evidence>
<dbReference type="SUPFAM" id="SSF55666">
    <property type="entry name" value="Ribonuclease PH domain 2-like"/>
    <property type="match status" value="1"/>
</dbReference>
<dbReference type="InterPro" id="IPR020568">
    <property type="entry name" value="Ribosomal_Su5_D2-typ_SF"/>
</dbReference>
<evidence type="ECO:0000313" key="9">
    <source>
        <dbReference type="EnsemblMetazoa" id="Aqu2.1.28846_001"/>
    </source>
</evidence>
<feature type="domain" description="Exoribonuclease phosphorolytic" evidence="7">
    <location>
        <begin position="32"/>
        <end position="166"/>
    </location>
</feature>
<dbReference type="GO" id="GO:0071038">
    <property type="term" value="P:TRAMP-dependent tRNA surveillance pathway"/>
    <property type="evidence" value="ECO:0007669"/>
    <property type="project" value="TreeGrafter"/>
</dbReference>
<dbReference type="GO" id="GO:0000176">
    <property type="term" value="C:nuclear exosome (RNase complex)"/>
    <property type="evidence" value="ECO:0007669"/>
    <property type="project" value="TreeGrafter"/>
</dbReference>
<evidence type="ECO:0000256" key="5">
    <source>
        <dbReference type="ARBA" id="ARBA00022835"/>
    </source>
</evidence>
<dbReference type="Proteomes" id="UP000007879">
    <property type="component" value="Unassembled WGS sequence"/>
</dbReference>
<dbReference type="PANTHER" id="PTHR11097:SF8">
    <property type="entry name" value="EXOSOME COMPLEX COMPONENT RRP42"/>
    <property type="match status" value="1"/>
</dbReference>
<dbReference type="PANTHER" id="PTHR11097">
    <property type="entry name" value="EXOSOME COMPLEX EXONUCLEASE RIBOSOMAL RNA PROCESSING PROTEIN"/>
    <property type="match status" value="1"/>
</dbReference>
<keyword evidence="5" id="KW-0271">Exosome</keyword>
<organism evidence="9">
    <name type="scientific">Amphimedon queenslandica</name>
    <name type="common">Sponge</name>
    <dbReference type="NCBI Taxonomy" id="400682"/>
    <lineage>
        <taxon>Eukaryota</taxon>
        <taxon>Metazoa</taxon>
        <taxon>Porifera</taxon>
        <taxon>Demospongiae</taxon>
        <taxon>Heteroscleromorpha</taxon>
        <taxon>Haplosclerida</taxon>
        <taxon>Niphatidae</taxon>
        <taxon>Amphimedon</taxon>
    </lineage>
</organism>
<sequence length="281" mass="30591">MADRILSDFEISYIKQGVLADMRSDGRSCRDYRSFELRSGIVSNTSGSAEIKLERTNILVGVKAEIGQPNPLNPNKGRIEFFVDCSALASPKFEGRRGEDLGRNLAHRLSDLYENSNCIDLESLSIIPGQDCWIIYVDALVLEYSGGVLDCLSIAVKGALANTKIPKLTVIGEGEEQEIEISDNPFDSTSIDTNNVPVFVSLSLIGNQFIVDASHEEEACSLCQLSVGVNHKGSICSILKEGAGSFKHRQYNEAISLASEIGVSVIEKITLTNNTAPEKML</sequence>
<evidence type="ECO:0000259" key="7">
    <source>
        <dbReference type="Pfam" id="PF01138"/>
    </source>
</evidence>
<dbReference type="InterPro" id="IPR015847">
    <property type="entry name" value="ExoRNase_PH_dom2"/>
</dbReference>
<keyword evidence="10" id="KW-1185">Reference proteome</keyword>
<proteinExistence type="inferred from homology"/>
<dbReference type="InterPro" id="IPR050590">
    <property type="entry name" value="Exosome_comp_Rrp42_subfam"/>
</dbReference>
<dbReference type="InterPro" id="IPR036345">
    <property type="entry name" value="ExoRNase_PH_dom2_sf"/>
</dbReference>
<evidence type="ECO:0000256" key="1">
    <source>
        <dbReference type="ARBA" id="ARBA00004496"/>
    </source>
</evidence>
<reference evidence="9" key="2">
    <citation type="submission" date="2017-05" db="UniProtKB">
        <authorList>
            <consortium name="EnsemblMetazoa"/>
        </authorList>
    </citation>
    <scope>IDENTIFICATION</scope>
</reference>
<comment type="similarity">
    <text evidence="3">Belongs to the RNase PH family.</text>
</comment>
<dbReference type="KEGG" id="aqu:100642061"/>
<dbReference type="SUPFAM" id="SSF54211">
    <property type="entry name" value="Ribosomal protein S5 domain 2-like"/>
    <property type="match status" value="1"/>
</dbReference>
<dbReference type="GO" id="GO:0071035">
    <property type="term" value="P:nuclear polyadenylation-dependent rRNA catabolic process"/>
    <property type="evidence" value="ECO:0007669"/>
    <property type="project" value="TreeGrafter"/>
</dbReference>
<evidence type="ECO:0000313" key="10">
    <source>
        <dbReference type="Proteomes" id="UP000007879"/>
    </source>
</evidence>
<dbReference type="GO" id="GO:0000177">
    <property type="term" value="C:cytoplasmic exosome (RNase complex)"/>
    <property type="evidence" value="ECO:0007669"/>
    <property type="project" value="TreeGrafter"/>
</dbReference>
<protein>
    <recommendedName>
        <fullName evidence="6">Ribosomal RNA-processing protein 42</fullName>
    </recommendedName>
</protein>
<dbReference type="EnsemblMetazoa" id="Aqu2.1.28846_001">
    <property type="protein sequence ID" value="Aqu2.1.28846_001"/>
    <property type="gene ID" value="Aqu2.1.28846"/>
</dbReference>
<dbReference type="GO" id="GO:0071028">
    <property type="term" value="P:nuclear mRNA surveillance"/>
    <property type="evidence" value="ECO:0007669"/>
    <property type="project" value="TreeGrafter"/>
</dbReference>
<evidence type="ECO:0000256" key="3">
    <source>
        <dbReference type="ARBA" id="ARBA00006678"/>
    </source>
</evidence>
<name>A0A1X7UMG3_AMPQE</name>
<dbReference type="Gene3D" id="3.30.230.70">
    <property type="entry name" value="GHMP Kinase, N-terminal domain"/>
    <property type="match status" value="1"/>
</dbReference>
<comment type="subcellular location">
    <subcellularLocation>
        <location evidence="1">Cytoplasm</location>
    </subcellularLocation>
    <subcellularLocation>
        <location evidence="2">Nucleus</location>
        <location evidence="2">Nucleolus</location>
    </subcellularLocation>
</comment>
<dbReference type="OrthoDB" id="272245at2759"/>
<keyword evidence="4" id="KW-0963">Cytoplasm</keyword>
<reference evidence="10" key="1">
    <citation type="journal article" date="2010" name="Nature">
        <title>The Amphimedon queenslandica genome and the evolution of animal complexity.</title>
        <authorList>
            <person name="Srivastava M."/>
            <person name="Simakov O."/>
            <person name="Chapman J."/>
            <person name="Fahey B."/>
            <person name="Gauthier M.E."/>
            <person name="Mitros T."/>
            <person name="Richards G.S."/>
            <person name="Conaco C."/>
            <person name="Dacre M."/>
            <person name="Hellsten U."/>
            <person name="Larroux C."/>
            <person name="Putnam N.H."/>
            <person name="Stanke M."/>
            <person name="Adamska M."/>
            <person name="Darling A."/>
            <person name="Degnan S.M."/>
            <person name="Oakley T.H."/>
            <person name="Plachetzki D.C."/>
            <person name="Zhai Y."/>
            <person name="Adamski M."/>
            <person name="Calcino A."/>
            <person name="Cummins S.F."/>
            <person name="Goodstein D.M."/>
            <person name="Harris C."/>
            <person name="Jackson D.J."/>
            <person name="Leys S.P."/>
            <person name="Shu S."/>
            <person name="Woodcroft B.J."/>
            <person name="Vervoort M."/>
            <person name="Kosik K.S."/>
            <person name="Manning G."/>
            <person name="Degnan B.M."/>
            <person name="Rokhsar D.S."/>
        </authorList>
    </citation>
    <scope>NUCLEOTIDE SEQUENCE [LARGE SCALE GENOMIC DNA]</scope>
</reference>
<dbReference type="OMA" id="YNTRIPK"/>
<evidence type="ECO:0000259" key="8">
    <source>
        <dbReference type="Pfam" id="PF03725"/>
    </source>
</evidence>
<dbReference type="GO" id="GO:0034475">
    <property type="term" value="P:U4 snRNA 3'-end processing"/>
    <property type="evidence" value="ECO:0007669"/>
    <property type="project" value="TreeGrafter"/>
</dbReference>